<comment type="caution">
    <text evidence="1">The sequence shown here is derived from an EMBL/GenBank/DDBJ whole genome shotgun (WGS) entry which is preliminary data.</text>
</comment>
<dbReference type="AlphaFoldDB" id="A0A2B5WV03"/>
<proteinExistence type="predicted"/>
<evidence type="ECO:0000313" key="1">
    <source>
        <dbReference type="EMBL" id="PHD58939.1"/>
    </source>
</evidence>
<accession>A0A2B5WV03</accession>
<dbReference type="Pfam" id="PF06486">
    <property type="entry name" value="DUF1093"/>
    <property type="match status" value="1"/>
</dbReference>
<sequence>MKRCITFFSILILCTTILIGCSVIDKMSNRKFKNQYYVQIISDGQKENVKSQSGETDKAYRYKLNGFDKEGQEKIMDFTADKNLRKEAFLRVYYSDERGVTSWEEIELKDIPEKAKQKLNVK</sequence>
<dbReference type="InterPro" id="IPR006542">
    <property type="entry name" value="DUF1093"/>
</dbReference>
<organism evidence="1 2">
    <name type="scientific">Bacillus toyonensis</name>
    <dbReference type="NCBI Taxonomy" id="155322"/>
    <lineage>
        <taxon>Bacteria</taxon>
        <taxon>Bacillati</taxon>
        <taxon>Bacillota</taxon>
        <taxon>Bacilli</taxon>
        <taxon>Bacillales</taxon>
        <taxon>Bacillaceae</taxon>
        <taxon>Bacillus</taxon>
        <taxon>Bacillus cereus group</taxon>
    </lineage>
</organism>
<reference evidence="1 2" key="1">
    <citation type="submission" date="2017-09" db="EMBL/GenBank/DDBJ databases">
        <title>Large-scale bioinformatics analysis of Bacillus genomes uncovers conserved roles of natural products in bacterial physiology.</title>
        <authorList>
            <consortium name="Agbiome Team Llc"/>
            <person name="Bleich R.M."/>
            <person name="Grubbs K.J."/>
            <person name="Santa Maria K.C."/>
            <person name="Allen S.E."/>
            <person name="Farag S."/>
            <person name="Shank E.A."/>
            <person name="Bowers A."/>
        </authorList>
    </citation>
    <scope>NUCLEOTIDE SEQUENCE [LARGE SCALE GENOMIC DNA]</scope>
    <source>
        <strain evidence="1 2">AFS044250</strain>
    </source>
</reference>
<protein>
    <recommendedName>
        <fullName evidence="3">YxeA family protein</fullName>
    </recommendedName>
</protein>
<dbReference type="InterPro" id="IPR036166">
    <property type="entry name" value="YxeA-like_sf"/>
</dbReference>
<dbReference type="RefSeq" id="WP_100064421.1">
    <property type="nucleotide sequence ID" value="NZ_NUSQ01000198.1"/>
</dbReference>
<dbReference type="Gene3D" id="2.40.50.480">
    <property type="match status" value="1"/>
</dbReference>
<gene>
    <name evidence="1" type="ORF">COF40_28610</name>
</gene>
<dbReference type="SUPFAM" id="SSF159121">
    <property type="entry name" value="BC4932-like"/>
    <property type="match status" value="1"/>
</dbReference>
<dbReference type="PANTHER" id="PTHR36433:SF2">
    <property type="entry name" value="YXEA FAMILY PROTEIN"/>
    <property type="match status" value="1"/>
</dbReference>
<dbReference type="EMBL" id="NUSQ01000198">
    <property type="protein sequence ID" value="PHD58939.1"/>
    <property type="molecule type" value="Genomic_DNA"/>
</dbReference>
<evidence type="ECO:0000313" key="2">
    <source>
        <dbReference type="Proteomes" id="UP000225997"/>
    </source>
</evidence>
<dbReference type="Proteomes" id="UP000225997">
    <property type="component" value="Unassembled WGS sequence"/>
</dbReference>
<dbReference type="PROSITE" id="PS51257">
    <property type="entry name" value="PROKAR_LIPOPROTEIN"/>
    <property type="match status" value="1"/>
</dbReference>
<dbReference type="PANTHER" id="PTHR36433">
    <property type="entry name" value="HYPOTHETICAL CYTOSOLIC PROTEIN"/>
    <property type="match status" value="1"/>
</dbReference>
<evidence type="ECO:0008006" key="3">
    <source>
        <dbReference type="Google" id="ProtNLM"/>
    </source>
</evidence>
<name>A0A2B5WV03_9BACI</name>
<dbReference type="NCBIfam" id="TIGR01655">
    <property type="entry name" value="yxeA_fam"/>
    <property type="match status" value="1"/>
</dbReference>